<dbReference type="Proteomes" id="UP001158576">
    <property type="component" value="Chromosome 2"/>
</dbReference>
<feature type="domain" description="TB" evidence="7">
    <location>
        <begin position="204"/>
        <end position="250"/>
    </location>
</feature>
<name>A0ABN7T192_OIKDI</name>
<feature type="chain" id="PRO_5045435722" evidence="6">
    <location>
        <begin position="17"/>
        <end position="450"/>
    </location>
</feature>
<keyword evidence="3" id="KW-1015">Disulfide bond</keyword>
<organism evidence="8 9">
    <name type="scientific">Oikopleura dioica</name>
    <name type="common">Tunicate</name>
    <dbReference type="NCBI Taxonomy" id="34765"/>
    <lineage>
        <taxon>Eukaryota</taxon>
        <taxon>Metazoa</taxon>
        <taxon>Chordata</taxon>
        <taxon>Tunicata</taxon>
        <taxon>Appendicularia</taxon>
        <taxon>Copelata</taxon>
        <taxon>Oikopleuridae</taxon>
        <taxon>Oikopleura</taxon>
    </lineage>
</organism>
<accession>A0ABN7T192</accession>
<evidence type="ECO:0000256" key="2">
    <source>
        <dbReference type="ARBA" id="ARBA00022737"/>
    </source>
</evidence>
<feature type="region of interest" description="Disordered" evidence="5">
    <location>
        <begin position="116"/>
        <end position="218"/>
    </location>
</feature>
<dbReference type="SUPFAM" id="SSF57581">
    <property type="entry name" value="TB module/8-cys domain"/>
    <property type="match status" value="1"/>
</dbReference>
<dbReference type="InterPro" id="IPR036773">
    <property type="entry name" value="TB_dom_sf"/>
</dbReference>
<keyword evidence="1 6" id="KW-0732">Signal</keyword>
<feature type="compositionally biased region" description="Low complexity" evidence="5">
    <location>
        <begin position="303"/>
        <end position="319"/>
    </location>
</feature>
<evidence type="ECO:0000313" key="9">
    <source>
        <dbReference type="Proteomes" id="UP001158576"/>
    </source>
</evidence>
<feature type="signal peptide" evidence="6">
    <location>
        <begin position="1"/>
        <end position="16"/>
    </location>
</feature>
<feature type="region of interest" description="Disordered" evidence="5">
    <location>
        <begin position="276"/>
        <end position="335"/>
    </location>
</feature>
<feature type="compositionally biased region" description="Low complexity" evidence="5">
    <location>
        <begin position="127"/>
        <end position="140"/>
    </location>
</feature>
<feature type="region of interest" description="Disordered" evidence="5">
    <location>
        <begin position="87"/>
        <end position="106"/>
    </location>
</feature>
<keyword evidence="2" id="KW-0677">Repeat</keyword>
<sequence>MKLLRALSLSLGVVNAVYYSRSFQTSSWGGNNQPSHHSRSQVNNCGGNCCRGWASGRSGGCTMKLMPTHTGSSFSSPSMRFSYSGSPNTAVSWSSSSRGGSSNTAPNQATFQAYASVSSNPARNQAPSRPSRPSYPSRPSTNVGKAWGSDCTHCNQRPPSNSPQQERRAKCPQRYTQVGNSCRILRGPSSSSSSSSSSPKPSTSDCYRESNGKLQKVSPGRKWTKKMCCCSALGDAYGPKQEPCDESECPAKRGHYVHSATYFAFNDGNGRNTKTTCKDGQCTTEVSSSSGSESSSYVQPVIDTVSPDSTSSNSISSTDEYQTPDYNPKTNTGSHVRVVTSVQKPTSSKPYTENKMSFSVTANSNSKPLNWESKGPNHNFRVQTVINRGPCNQPGKPACMERKTCGGQGQPACRVFNPEASGRKRPSCPYAKDAQVERDELTQPAPASYG</sequence>
<keyword evidence="9" id="KW-1185">Reference proteome</keyword>
<evidence type="ECO:0000256" key="6">
    <source>
        <dbReference type="SAM" id="SignalP"/>
    </source>
</evidence>
<feature type="compositionally biased region" description="Low complexity" evidence="5">
    <location>
        <begin position="287"/>
        <end position="296"/>
    </location>
</feature>
<proteinExistence type="predicted"/>
<dbReference type="PROSITE" id="PS51364">
    <property type="entry name" value="TB"/>
    <property type="match status" value="1"/>
</dbReference>
<reference evidence="8 9" key="1">
    <citation type="submission" date="2021-04" db="EMBL/GenBank/DDBJ databases">
        <authorList>
            <person name="Bliznina A."/>
        </authorList>
    </citation>
    <scope>NUCLEOTIDE SEQUENCE [LARGE SCALE GENOMIC DNA]</scope>
</reference>
<gene>
    <name evidence="8" type="ORF">OKIOD_LOCUS14620</name>
</gene>
<feature type="compositionally biased region" description="Low complexity" evidence="5">
    <location>
        <begin position="188"/>
        <end position="204"/>
    </location>
</feature>
<protein>
    <submittedName>
        <fullName evidence="8">Oidioi.mRNA.OKI2018_I69.chr2.g5855.t1.cds</fullName>
    </submittedName>
</protein>
<evidence type="ECO:0000256" key="1">
    <source>
        <dbReference type="ARBA" id="ARBA00022729"/>
    </source>
</evidence>
<evidence type="ECO:0000256" key="5">
    <source>
        <dbReference type="SAM" id="MobiDB-lite"/>
    </source>
</evidence>
<evidence type="ECO:0000259" key="7">
    <source>
        <dbReference type="PROSITE" id="PS51364"/>
    </source>
</evidence>
<evidence type="ECO:0000256" key="3">
    <source>
        <dbReference type="ARBA" id="ARBA00023157"/>
    </source>
</evidence>
<evidence type="ECO:0000313" key="8">
    <source>
        <dbReference type="EMBL" id="CAG5111558.1"/>
    </source>
</evidence>
<dbReference type="EMBL" id="OU015567">
    <property type="protein sequence ID" value="CAG5111558.1"/>
    <property type="molecule type" value="Genomic_DNA"/>
</dbReference>
<feature type="compositionally biased region" description="Polar residues" evidence="5">
    <location>
        <begin position="320"/>
        <end position="335"/>
    </location>
</feature>
<feature type="compositionally biased region" description="Polar residues" evidence="5">
    <location>
        <begin position="116"/>
        <end position="126"/>
    </location>
</feature>
<keyword evidence="4" id="KW-0325">Glycoprotein</keyword>
<feature type="region of interest" description="Disordered" evidence="5">
    <location>
        <begin position="416"/>
        <end position="450"/>
    </location>
</feature>
<feature type="compositionally biased region" description="Polar residues" evidence="5">
    <location>
        <begin position="152"/>
        <end position="164"/>
    </location>
</feature>
<dbReference type="InterPro" id="IPR017878">
    <property type="entry name" value="TB_dom"/>
</dbReference>
<feature type="compositionally biased region" description="Low complexity" evidence="5">
    <location>
        <begin position="87"/>
        <end position="102"/>
    </location>
</feature>
<evidence type="ECO:0000256" key="4">
    <source>
        <dbReference type="ARBA" id="ARBA00023180"/>
    </source>
</evidence>